<dbReference type="Pfam" id="PF07980">
    <property type="entry name" value="SusD_RagB"/>
    <property type="match status" value="1"/>
</dbReference>
<gene>
    <name evidence="8" type="ORF">ON006_13810</name>
</gene>
<comment type="subcellular location">
    <subcellularLocation>
        <location evidence="1">Cell outer membrane</location>
    </subcellularLocation>
</comment>
<keyword evidence="4" id="KW-0472">Membrane</keyword>
<protein>
    <submittedName>
        <fullName evidence="8">RagB/SusD family nutrient uptake outer membrane protein</fullName>
    </submittedName>
</protein>
<dbReference type="SUPFAM" id="SSF48452">
    <property type="entry name" value="TPR-like"/>
    <property type="match status" value="1"/>
</dbReference>
<name>A0A9E8NGR6_9BACT</name>
<dbReference type="Proteomes" id="UP001164653">
    <property type="component" value="Chromosome"/>
</dbReference>
<evidence type="ECO:0000256" key="3">
    <source>
        <dbReference type="ARBA" id="ARBA00022729"/>
    </source>
</evidence>
<keyword evidence="5" id="KW-0998">Cell outer membrane</keyword>
<dbReference type="InterPro" id="IPR011990">
    <property type="entry name" value="TPR-like_helical_dom_sf"/>
</dbReference>
<proteinExistence type="inferred from homology"/>
<organism evidence="8 9">
    <name type="scientific">Dyadobacter pollutisoli</name>
    <dbReference type="NCBI Taxonomy" id="2910158"/>
    <lineage>
        <taxon>Bacteria</taxon>
        <taxon>Pseudomonadati</taxon>
        <taxon>Bacteroidota</taxon>
        <taxon>Cytophagia</taxon>
        <taxon>Cytophagales</taxon>
        <taxon>Spirosomataceae</taxon>
        <taxon>Dyadobacter</taxon>
    </lineage>
</organism>
<keyword evidence="9" id="KW-1185">Reference proteome</keyword>
<sequence>MKSRFLQTLFALFLGSLLNSCNDQRLDIKPLDVLSNDQVFQSEAAINAYMASLYDAMPMEDFNFGGFANNTDEAGISMSPSNSVRGGTNSQWWGYNNVRNVNNFLANLPAAKVTESLKKSLAGEARFIRAYYYLAMVKRYGGIPVIKEVQNYTGDNVAELQVARNTEKEVYDFIASDLDEAASLLPETNVKGRVGKYAALALKSRAMLYAASSAKYGNVLLGGILGIPSAEASKYWQAAMDASKAVIASGRFVLYDKNPNKQANFEQLFLDRENPEAILSRFFSYPDKTHNYDRNVIPFGIRGPDGYSSGVGPTLELVEQYEYTDGTPGTLKTGTPENPVYYTNPTDLFKNFDPRMRATVIVPFDEWKGNVIDIQAGIYDQGKKWESGDYSALYNLSTHQPDNTNGTLHIVGLSGFGTVGSEKSASGFYVKKYMDPSLERSRVRTQGSSQPWVELRYAEVLLNYAEAAIELGLTDQAGEKINLVRARAGILPLKNESVTIDKVRHERLVELAFENHRWWDYRRWRLSDKLFNNTKPTALKPYYDVEKKAYRFERAVSISYKTFGVEVYYERIDPAELSKNPKLVQNPNY</sequence>
<dbReference type="KEGG" id="dpf:ON006_13810"/>
<dbReference type="InterPro" id="IPR012944">
    <property type="entry name" value="SusD_RagB_dom"/>
</dbReference>
<dbReference type="Gene3D" id="1.25.40.390">
    <property type="match status" value="1"/>
</dbReference>
<evidence type="ECO:0000259" key="7">
    <source>
        <dbReference type="Pfam" id="PF14322"/>
    </source>
</evidence>
<evidence type="ECO:0000313" key="9">
    <source>
        <dbReference type="Proteomes" id="UP001164653"/>
    </source>
</evidence>
<dbReference type="EMBL" id="CP112998">
    <property type="protein sequence ID" value="WAC15013.1"/>
    <property type="molecule type" value="Genomic_DNA"/>
</dbReference>
<dbReference type="AlphaFoldDB" id="A0A9E8NGR6"/>
<evidence type="ECO:0000256" key="1">
    <source>
        <dbReference type="ARBA" id="ARBA00004442"/>
    </source>
</evidence>
<dbReference type="GO" id="GO:0009279">
    <property type="term" value="C:cell outer membrane"/>
    <property type="evidence" value="ECO:0007669"/>
    <property type="project" value="UniProtKB-SubCell"/>
</dbReference>
<feature type="domain" description="SusD-like N-terminal" evidence="7">
    <location>
        <begin position="87"/>
        <end position="208"/>
    </location>
</feature>
<evidence type="ECO:0000256" key="5">
    <source>
        <dbReference type="ARBA" id="ARBA00023237"/>
    </source>
</evidence>
<keyword evidence="3" id="KW-0732">Signal</keyword>
<accession>A0A9E8NGR6</accession>
<evidence type="ECO:0000259" key="6">
    <source>
        <dbReference type="Pfam" id="PF07980"/>
    </source>
</evidence>
<dbReference type="Pfam" id="PF14322">
    <property type="entry name" value="SusD-like_3"/>
    <property type="match status" value="1"/>
</dbReference>
<evidence type="ECO:0000256" key="2">
    <source>
        <dbReference type="ARBA" id="ARBA00006275"/>
    </source>
</evidence>
<reference evidence="8" key="1">
    <citation type="submission" date="2022-11" db="EMBL/GenBank/DDBJ databases">
        <title>Dyadobacter pollutisoli sp. nov., isolated from plastic dumped soil.</title>
        <authorList>
            <person name="Kim J.M."/>
            <person name="Kim K.R."/>
            <person name="Lee J.K."/>
            <person name="Hao L."/>
            <person name="Jeon C.O."/>
        </authorList>
    </citation>
    <scope>NUCLEOTIDE SEQUENCE</scope>
    <source>
        <strain evidence="8">U1</strain>
    </source>
</reference>
<evidence type="ECO:0000313" key="8">
    <source>
        <dbReference type="EMBL" id="WAC15013.1"/>
    </source>
</evidence>
<dbReference type="InterPro" id="IPR033985">
    <property type="entry name" value="SusD-like_N"/>
</dbReference>
<comment type="similarity">
    <text evidence="2">Belongs to the SusD family.</text>
</comment>
<feature type="domain" description="RagB/SusD" evidence="6">
    <location>
        <begin position="275"/>
        <end position="589"/>
    </location>
</feature>
<evidence type="ECO:0000256" key="4">
    <source>
        <dbReference type="ARBA" id="ARBA00023136"/>
    </source>
</evidence>
<dbReference type="RefSeq" id="WP_244820380.1">
    <property type="nucleotide sequence ID" value="NZ_CP112998.1"/>
</dbReference>